<name>A0ABU1SGB0_9MICO</name>
<feature type="transmembrane region" description="Helical" evidence="1">
    <location>
        <begin position="127"/>
        <end position="146"/>
    </location>
</feature>
<evidence type="ECO:0000256" key="1">
    <source>
        <dbReference type="SAM" id="Phobius"/>
    </source>
</evidence>
<protein>
    <submittedName>
        <fullName evidence="2">RsiW-degrading membrane proteinase PrsW (M82 family)</fullName>
    </submittedName>
</protein>
<accession>A0ABU1SGB0</accession>
<organism evidence="2 3">
    <name type="scientific">Microbacterium resistens</name>
    <dbReference type="NCBI Taxonomy" id="156977"/>
    <lineage>
        <taxon>Bacteria</taxon>
        <taxon>Bacillati</taxon>
        <taxon>Actinomycetota</taxon>
        <taxon>Actinomycetes</taxon>
        <taxon>Micrococcales</taxon>
        <taxon>Microbacteriaceae</taxon>
        <taxon>Microbacterium</taxon>
    </lineage>
</organism>
<proteinExistence type="predicted"/>
<dbReference type="PANTHER" id="PTHR36844:SF1">
    <property type="entry name" value="PROTEASE PRSW"/>
    <property type="match status" value="1"/>
</dbReference>
<feature type="transmembrane region" description="Helical" evidence="1">
    <location>
        <begin position="298"/>
        <end position="317"/>
    </location>
</feature>
<sequence>MSFGGPYDPVRPEDGAGAPVDGAAGYAPPVYGSVLAQRPETAAQPVYRPPAPVPTVPSLPVPARRGRAAVIWALGLLGFVLIALVGYFVGTLGAAASVIGLVLALIPLGIVLFGVRLIDRWEPEPRSLVVFALAWGALAAVGIALLVDLGLTTLLGQRDDTLTSILQAPIVEEGAKGLGVLLVFLMARRAFDGPVDGIVYGALVGAGFAFTENIQYFAVSLIEGGGQDLTVTFVLRGLMSPFAHAMFTSLTGFAIGMAARRGGTLGAVSSAGLVGLVGAVLLHAFWNGSSVFGDFFALYLTAQVPLFIGFILGIVGLRREESRLTRERLSEYAAAGWFTPQEVTMLATPAGRRAGLQWARGLREDRRPVMKAFIKEATALAAVRQRIIGGRDAVAIQDERALLLRAQATRAELLAY</sequence>
<gene>
    <name evidence="2" type="ORF">J2Y69_003260</name>
</gene>
<feature type="transmembrane region" description="Helical" evidence="1">
    <location>
        <begin position="238"/>
        <end position="258"/>
    </location>
</feature>
<feature type="transmembrane region" description="Helical" evidence="1">
    <location>
        <begin position="166"/>
        <end position="186"/>
    </location>
</feature>
<dbReference type="Pfam" id="PF13367">
    <property type="entry name" value="PrsW-protease"/>
    <property type="match status" value="1"/>
</dbReference>
<evidence type="ECO:0000313" key="3">
    <source>
        <dbReference type="Proteomes" id="UP001259347"/>
    </source>
</evidence>
<feature type="transmembrane region" description="Helical" evidence="1">
    <location>
        <begin position="69"/>
        <end position="89"/>
    </location>
</feature>
<dbReference type="EMBL" id="JAVDUM010000016">
    <property type="protein sequence ID" value="MDR6868636.1"/>
    <property type="molecule type" value="Genomic_DNA"/>
</dbReference>
<comment type="caution">
    <text evidence="2">The sequence shown here is derived from an EMBL/GenBank/DDBJ whole genome shotgun (WGS) entry which is preliminary data.</text>
</comment>
<feature type="transmembrane region" description="Helical" evidence="1">
    <location>
        <begin position="265"/>
        <end position="286"/>
    </location>
</feature>
<dbReference type="RefSeq" id="WP_310022651.1">
    <property type="nucleotide sequence ID" value="NZ_JAVDUM010000016.1"/>
</dbReference>
<keyword evidence="1" id="KW-1133">Transmembrane helix</keyword>
<keyword evidence="1" id="KW-0812">Transmembrane</keyword>
<dbReference type="InterPro" id="IPR026898">
    <property type="entry name" value="PrsW"/>
</dbReference>
<evidence type="ECO:0000313" key="2">
    <source>
        <dbReference type="EMBL" id="MDR6868636.1"/>
    </source>
</evidence>
<keyword evidence="1" id="KW-0472">Membrane</keyword>
<feature type="transmembrane region" description="Helical" evidence="1">
    <location>
        <begin position="95"/>
        <end position="115"/>
    </location>
</feature>
<feature type="transmembrane region" description="Helical" evidence="1">
    <location>
        <begin position="198"/>
        <end position="218"/>
    </location>
</feature>
<keyword evidence="3" id="KW-1185">Reference proteome</keyword>
<dbReference type="PANTHER" id="PTHR36844">
    <property type="entry name" value="PROTEASE PRSW"/>
    <property type="match status" value="1"/>
</dbReference>
<reference evidence="2 3" key="1">
    <citation type="submission" date="2023-07" db="EMBL/GenBank/DDBJ databases">
        <title>Sorghum-associated microbial communities from plants grown in Nebraska, USA.</title>
        <authorList>
            <person name="Schachtman D."/>
        </authorList>
    </citation>
    <scope>NUCLEOTIDE SEQUENCE [LARGE SCALE GENOMIC DNA]</scope>
    <source>
        <strain evidence="2 3">2980</strain>
    </source>
</reference>
<dbReference type="Proteomes" id="UP001259347">
    <property type="component" value="Unassembled WGS sequence"/>
</dbReference>